<feature type="compositionally biased region" description="Pro residues" evidence="9">
    <location>
        <begin position="96"/>
        <end position="114"/>
    </location>
</feature>
<sequence length="507" mass="56550">MSEAFEGFHVPQQSRRDKLRISNSTTFEDHHHHHHHLFQQQQQPPMFPLSDHHPIFTFFNPPPPKEEALNFMSFIGSSSSSNPNYATHHHQFPNTFTPPPPDLPPLPPLPPSAAAPPTQLSLSNGHRQPSSVPLGPFTGYATILKGSRFLRPAQQLLEDICDVGRRRQNLERSDGESSSMVVDPLIDDNGGSSSSSVAAIDDGDQHEKKTRLISMLDEAYRRYKQYYHQLQTVIASFESVAGLSNAAPYTSFALNAMSKHFWSLKNAITDQLRCTSKALGEDCMNAAEEPRRFGLADGGLGNQRHTHGSGGFDVPYSWRPQRGLPERAVSVLRAWLFEHFLHPYPTDRDKQMLAKETGLSRNQVSNWFINARVRLWKPMVEEIHSLEMRQSQNSSDNADHSNSSRQASDKQPVQKHQNPSPKRCRDDNDLSNRLHISSGNGGGGVSLTLGLHQNNNNNNGACMAPDPLPLNIARRFGLEEGNDSGYVLSGYEGQLLHDFAGQGVTRL</sequence>
<evidence type="ECO:0000259" key="10">
    <source>
        <dbReference type="PROSITE" id="PS50071"/>
    </source>
</evidence>
<evidence type="ECO:0000256" key="8">
    <source>
        <dbReference type="PROSITE-ProRule" id="PRU00108"/>
    </source>
</evidence>
<keyword evidence="4 8" id="KW-0238">DNA-binding</keyword>
<dbReference type="CDD" id="cd00086">
    <property type="entry name" value="homeodomain"/>
    <property type="match status" value="1"/>
</dbReference>
<proteinExistence type="inferred from homology"/>
<feature type="region of interest" description="Disordered" evidence="9">
    <location>
        <begin position="80"/>
        <end position="133"/>
    </location>
</feature>
<dbReference type="GO" id="GO:0005634">
    <property type="term" value="C:nucleus"/>
    <property type="evidence" value="ECO:0007669"/>
    <property type="project" value="UniProtKB-SubCell"/>
</dbReference>
<keyword evidence="3" id="KW-0805">Transcription regulation</keyword>
<feature type="compositionally biased region" description="Polar residues" evidence="9">
    <location>
        <begin position="118"/>
        <end position="131"/>
    </location>
</feature>
<dbReference type="SUPFAM" id="SSF46689">
    <property type="entry name" value="Homeodomain-like"/>
    <property type="match status" value="1"/>
</dbReference>
<dbReference type="SMART" id="SM00574">
    <property type="entry name" value="POX"/>
    <property type="match status" value="1"/>
</dbReference>
<evidence type="ECO:0000313" key="11">
    <source>
        <dbReference type="EMBL" id="KAK1264564.1"/>
    </source>
</evidence>
<reference evidence="11" key="2">
    <citation type="submission" date="2023-06" db="EMBL/GenBank/DDBJ databases">
        <authorList>
            <person name="Ma L."/>
            <person name="Liu K.-W."/>
            <person name="Li Z."/>
            <person name="Hsiao Y.-Y."/>
            <person name="Qi Y."/>
            <person name="Fu T."/>
            <person name="Tang G."/>
            <person name="Zhang D."/>
            <person name="Sun W.-H."/>
            <person name="Liu D.-K."/>
            <person name="Li Y."/>
            <person name="Chen G.-Z."/>
            <person name="Liu X.-D."/>
            <person name="Liao X.-Y."/>
            <person name="Jiang Y.-T."/>
            <person name="Yu X."/>
            <person name="Hao Y."/>
            <person name="Huang J."/>
            <person name="Zhao X.-W."/>
            <person name="Ke S."/>
            <person name="Chen Y.-Y."/>
            <person name="Wu W.-L."/>
            <person name="Hsu J.-L."/>
            <person name="Lin Y.-F."/>
            <person name="Huang M.-D."/>
            <person name="Li C.-Y."/>
            <person name="Huang L."/>
            <person name="Wang Z.-W."/>
            <person name="Zhao X."/>
            <person name="Zhong W.-Y."/>
            <person name="Peng D.-H."/>
            <person name="Ahmad S."/>
            <person name="Lan S."/>
            <person name="Zhang J.-S."/>
            <person name="Tsai W.-C."/>
            <person name="Van De Peer Y."/>
            <person name="Liu Z.-J."/>
        </authorList>
    </citation>
    <scope>NUCLEOTIDE SEQUENCE</scope>
    <source>
        <strain evidence="11">SCP</strain>
        <tissue evidence="11">Leaves</tissue>
    </source>
</reference>
<dbReference type="Proteomes" id="UP001179952">
    <property type="component" value="Unassembled WGS sequence"/>
</dbReference>
<dbReference type="PANTHER" id="PTHR11850">
    <property type="entry name" value="HOMEOBOX PROTEIN TRANSCRIPTION FACTORS"/>
    <property type="match status" value="1"/>
</dbReference>
<feature type="compositionally biased region" description="Low complexity" evidence="9">
    <location>
        <begin position="390"/>
        <end position="404"/>
    </location>
</feature>
<dbReference type="GO" id="GO:0003677">
    <property type="term" value="F:DNA binding"/>
    <property type="evidence" value="ECO:0007669"/>
    <property type="project" value="UniProtKB-UniRule"/>
</dbReference>
<organism evidence="11 12">
    <name type="scientific">Acorus gramineus</name>
    <name type="common">Dwarf sweet flag</name>
    <dbReference type="NCBI Taxonomy" id="55184"/>
    <lineage>
        <taxon>Eukaryota</taxon>
        <taxon>Viridiplantae</taxon>
        <taxon>Streptophyta</taxon>
        <taxon>Embryophyta</taxon>
        <taxon>Tracheophyta</taxon>
        <taxon>Spermatophyta</taxon>
        <taxon>Magnoliopsida</taxon>
        <taxon>Liliopsida</taxon>
        <taxon>Acoraceae</taxon>
        <taxon>Acorus</taxon>
    </lineage>
</organism>
<feature type="region of interest" description="Disordered" evidence="9">
    <location>
        <begin position="388"/>
        <end position="441"/>
    </location>
</feature>
<dbReference type="SMART" id="SM00389">
    <property type="entry name" value="HOX"/>
    <property type="match status" value="1"/>
</dbReference>
<feature type="DNA-binding region" description="Homeobox" evidence="8">
    <location>
        <begin position="317"/>
        <end position="379"/>
    </location>
</feature>
<keyword evidence="6" id="KW-0804">Transcription</keyword>
<evidence type="ECO:0000256" key="7">
    <source>
        <dbReference type="ARBA" id="ARBA00023242"/>
    </source>
</evidence>
<evidence type="ECO:0000313" key="12">
    <source>
        <dbReference type="Proteomes" id="UP001179952"/>
    </source>
</evidence>
<dbReference type="InterPro" id="IPR006563">
    <property type="entry name" value="POX_dom"/>
</dbReference>
<dbReference type="GO" id="GO:0006355">
    <property type="term" value="P:regulation of DNA-templated transcription"/>
    <property type="evidence" value="ECO:0007669"/>
    <property type="project" value="InterPro"/>
</dbReference>
<comment type="similarity">
    <text evidence="2">Belongs to the TALE/BELL homeobox family.</text>
</comment>
<evidence type="ECO:0000256" key="9">
    <source>
        <dbReference type="SAM" id="MobiDB-lite"/>
    </source>
</evidence>
<dbReference type="Gene3D" id="1.10.10.60">
    <property type="entry name" value="Homeodomain-like"/>
    <property type="match status" value="1"/>
</dbReference>
<evidence type="ECO:0000256" key="6">
    <source>
        <dbReference type="ARBA" id="ARBA00023163"/>
    </source>
</evidence>
<evidence type="ECO:0000256" key="1">
    <source>
        <dbReference type="ARBA" id="ARBA00004123"/>
    </source>
</evidence>
<dbReference type="FunFam" id="1.10.10.60:FF:000117">
    <property type="entry name" value="BEL1-like homeodomain protein 9"/>
    <property type="match status" value="1"/>
</dbReference>
<gene>
    <name evidence="11" type="ORF">QJS04_geneDACA011374</name>
</gene>
<evidence type="ECO:0000256" key="3">
    <source>
        <dbReference type="ARBA" id="ARBA00023015"/>
    </source>
</evidence>
<feature type="compositionally biased region" description="Polar residues" evidence="9">
    <location>
        <begin position="405"/>
        <end position="420"/>
    </location>
</feature>
<feature type="domain" description="Homeobox" evidence="10">
    <location>
        <begin position="315"/>
        <end position="378"/>
    </location>
</feature>
<dbReference type="PROSITE" id="PS50071">
    <property type="entry name" value="HOMEOBOX_2"/>
    <property type="match status" value="1"/>
</dbReference>
<evidence type="ECO:0000256" key="5">
    <source>
        <dbReference type="ARBA" id="ARBA00023155"/>
    </source>
</evidence>
<dbReference type="Pfam" id="PF05920">
    <property type="entry name" value="Homeobox_KN"/>
    <property type="match status" value="1"/>
</dbReference>
<feature type="compositionally biased region" description="Basic and acidic residues" evidence="9">
    <location>
        <begin position="423"/>
        <end position="432"/>
    </location>
</feature>
<protein>
    <submittedName>
        <fullName evidence="11">BEL1-like homeodomain protein 9</fullName>
    </submittedName>
</protein>
<dbReference type="InterPro" id="IPR001356">
    <property type="entry name" value="HD"/>
</dbReference>
<comment type="caution">
    <text evidence="11">The sequence shown here is derived from an EMBL/GenBank/DDBJ whole genome shotgun (WGS) entry which is preliminary data.</text>
</comment>
<evidence type="ECO:0000256" key="4">
    <source>
        <dbReference type="ARBA" id="ARBA00023125"/>
    </source>
</evidence>
<dbReference type="EMBL" id="JAUJYN010000008">
    <property type="protein sequence ID" value="KAK1264564.1"/>
    <property type="molecule type" value="Genomic_DNA"/>
</dbReference>
<evidence type="ECO:0000256" key="2">
    <source>
        <dbReference type="ARBA" id="ARBA00006454"/>
    </source>
</evidence>
<name>A0AAV9AKD9_ACOGR</name>
<comment type="subcellular location">
    <subcellularLocation>
        <location evidence="1 8">Nucleus</location>
    </subcellularLocation>
</comment>
<dbReference type="InterPro" id="IPR050224">
    <property type="entry name" value="TALE_homeobox"/>
</dbReference>
<reference evidence="11" key="1">
    <citation type="journal article" date="2023" name="Nat. Commun.">
        <title>Diploid and tetraploid genomes of Acorus and the evolution of monocots.</title>
        <authorList>
            <person name="Ma L."/>
            <person name="Liu K.W."/>
            <person name="Li Z."/>
            <person name="Hsiao Y.Y."/>
            <person name="Qi Y."/>
            <person name="Fu T."/>
            <person name="Tang G.D."/>
            <person name="Zhang D."/>
            <person name="Sun W.H."/>
            <person name="Liu D.K."/>
            <person name="Li Y."/>
            <person name="Chen G.Z."/>
            <person name="Liu X.D."/>
            <person name="Liao X.Y."/>
            <person name="Jiang Y.T."/>
            <person name="Yu X."/>
            <person name="Hao Y."/>
            <person name="Huang J."/>
            <person name="Zhao X.W."/>
            <person name="Ke S."/>
            <person name="Chen Y.Y."/>
            <person name="Wu W.L."/>
            <person name="Hsu J.L."/>
            <person name="Lin Y.F."/>
            <person name="Huang M.D."/>
            <person name="Li C.Y."/>
            <person name="Huang L."/>
            <person name="Wang Z.W."/>
            <person name="Zhao X."/>
            <person name="Zhong W.Y."/>
            <person name="Peng D.H."/>
            <person name="Ahmad S."/>
            <person name="Lan S."/>
            <person name="Zhang J.S."/>
            <person name="Tsai W.C."/>
            <person name="Van de Peer Y."/>
            <person name="Liu Z.J."/>
        </authorList>
    </citation>
    <scope>NUCLEOTIDE SEQUENCE</scope>
    <source>
        <strain evidence="11">SCP</strain>
    </source>
</reference>
<dbReference type="Pfam" id="PF07526">
    <property type="entry name" value="POX"/>
    <property type="match status" value="1"/>
</dbReference>
<accession>A0AAV9AKD9</accession>
<keyword evidence="12" id="KW-1185">Reference proteome</keyword>
<dbReference type="InterPro" id="IPR008422">
    <property type="entry name" value="KN_HD"/>
</dbReference>
<keyword evidence="7 8" id="KW-0539">Nucleus</keyword>
<dbReference type="AlphaFoldDB" id="A0AAV9AKD9"/>
<keyword evidence="5 8" id="KW-0371">Homeobox</keyword>
<dbReference type="InterPro" id="IPR009057">
    <property type="entry name" value="Homeodomain-like_sf"/>
</dbReference>